<dbReference type="HAMAP" id="MF_01384">
    <property type="entry name" value="UreD"/>
    <property type="match status" value="1"/>
</dbReference>
<evidence type="ECO:0000256" key="2">
    <source>
        <dbReference type="ARBA" id="ARBA00023186"/>
    </source>
</evidence>
<comment type="caution">
    <text evidence="4">The sequence shown here is derived from an EMBL/GenBank/DDBJ whole genome shotgun (WGS) entry which is preliminary data.</text>
</comment>
<dbReference type="EMBL" id="SJFN01000037">
    <property type="protein sequence ID" value="TBW33942.1"/>
    <property type="molecule type" value="Genomic_DNA"/>
</dbReference>
<keyword evidence="3" id="KW-0963">Cytoplasm</keyword>
<dbReference type="PANTHER" id="PTHR33643:SF1">
    <property type="entry name" value="UREASE ACCESSORY PROTEIN D"/>
    <property type="match status" value="1"/>
</dbReference>
<dbReference type="Proteomes" id="UP000292781">
    <property type="component" value="Unassembled WGS sequence"/>
</dbReference>
<keyword evidence="3" id="KW-0996">Nickel insertion</keyword>
<dbReference type="PANTHER" id="PTHR33643">
    <property type="entry name" value="UREASE ACCESSORY PROTEIN D"/>
    <property type="match status" value="1"/>
</dbReference>
<dbReference type="AlphaFoldDB" id="A0A4Q9VGB6"/>
<evidence type="ECO:0000256" key="1">
    <source>
        <dbReference type="ARBA" id="ARBA00007177"/>
    </source>
</evidence>
<reference evidence="4 5" key="1">
    <citation type="submission" date="2019-02" db="EMBL/GenBank/DDBJ databases">
        <title>Siculibacillus lacustris gen. nov., sp. nov., a new rosette-forming bacterium isolated from a freshwater crater lake (Lake St. Ana, Romania).</title>
        <authorList>
            <person name="Felfoldi T."/>
            <person name="Marton Z."/>
            <person name="Szabo A."/>
            <person name="Mentes A."/>
            <person name="Boka K."/>
            <person name="Marialigeti K."/>
            <person name="Mathe I."/>
            <person name="Koncz M."/>
            <person name="Schumann P."/>
            <person name="Toth E."/>
        </authorList>
    </citation>
    <scope>NUCLEOTIDE SEQUENCE [LARGE SCALE GENOMIC DNA]</scope>
    <source>
        <strain evidence="4 5">SA-279</strain>
    </source>
</reference>
<protein>
    <recommendedName>
        <fullName evidence="3">Urease accessory protein UreD</fullName>
    </recommendedName>
</protein>
<proteinExistence type="inferred from homology"/>
<dbReference type="GO" id="GO:0016151">
    <property type="term" value="F:nickel cation binding"/>
    <property type="evidence" value="ECO:0007669"/>
    <property type="project" value="UniProtKB-UniRule"/>
</dbReference>
<dbReference type="GO" id="GO:0005737">
    <property type="term" value="C:cytoplasm"/>
    <property type="evidence" value="ECO:0007669"/>
    <property type="project" value="UniProtKB-SubCell"/>
</dbReference>
<dbReference type="OrthoDB" id="9798842at2"/>
<accession>A0A4Q9VGB6</accession>
<organism evidence="4 5">
    <name type="scientific">Siculibacillus lacustris</name>
    <dbReference type="NCBI Taxonomy" id="1549641"/>
    <lineage>
        <taxon>Bacteria</taxon>
        <taxon>Pseudomonadati</taxon>
        <taxon>Pseudomonadota</taxon>
        <taxon>Alphaproteobacteria</taxon>
        <taxon>Hyphomicrobiales</taxon>
        <taxon>Ancalomicrobiaceae</taxon>
        <taxon>Siculibacillus</taxon>
    </lineage>
</organism>
<evidence type="ECO:0000313" key="4">
    <source>
        <dbReference type="EMBL" id="TBW33942.1"/>
    </source>
</evidence>
<comment type="function">
    <text evidence="3">Required for maturation of urease via the functional incorporation of the urease nickel metallocenter.</text>
</comment>
<comment type="subunit">
    <text evidence="3">UreD, UreF and UreG form a complex that acts as a GTP-hydrolysis-dependent molecular chaperone, activating the urease apoprotein by helping to assemble the nickel containing metallocenter of UreC. The UreE protein probably delivers the nickel.</text>
</comment>
<evidence type="ECO:0000256" key="3">
    <source>
        <dbReference type="HAMAP-Rule" id="MF_01384"/>
    </source>
</evidence>
<gene>
    <name evidence="3" type="primary">ureD</name>
    <name evidence="4" type="ORF">EYW49_18985</name>
</gene>
<dbReference type="InterPro" id="IPR002669">
    <property type="entry name" value="UreD"/>
</dbReference>
<keyword evidence="5" id="KW-1185">Reference proteome</keyword>
<evidence type="ECO:0000313" key="5">
    <source>
        <dbReference type="Proteomes" id="UP000292781"/>
    </source>
</evidence>
<comment type="subcellular location">
    <subcellularLocation>
        <location evidence="3">Cytoplasm</location>
    </subcellularLocation>
</comment>
<keyword evidence="2 3" id="KW-0143">Chaperone</keyword>
<comment type="similarity">
    <text evidence="1 3">Belongs to the UreD family.</text>
</comment>
<dbReference type="RefSeq" id="WP_131311209.1">
    <property type="nucleotide sequence ID" value="NZ_SJFN01000037.1"/>
</dbReference>
<sequence>MTPVDAPPFASVPLVLERARGRAEIGFAQTDGVTRLDRLYQEGQAKIRLPKSHGGVPPTAVFINTGGGIAGGDRLAWSADFGPGTRAVVTSQAAERVYRSSKTDGSLAGEIDNRITVAAGAEAEWLPQETILFEGAALTRRLEVDVAADARLLAVESTVFGRSAMGEEVTACRLVDRWRLRRAGRLVWADTFRVEGAARDILAGTATGAGARAFATIVMVAPDAEARLDGVREVLETETCGAGASAFDGLLLVRMADPSARVLRDALIRTVVHIRQAEMPRVWSC</sequence>
<dbReference type="Pfam" id="PF01774">
    <property type="entry name" value="UreD"/>
    <property type="match status" value="1"/>
</dbReference>
<name>A0A4Q9VGB6_9HYPH</name>